<dbReference type="RefSeq" id="WP_386347969.1">
    <property type="nucleotide sequence ID" value="NZ_JBHSFG010000059.1"/>
</dbReference>
<dbReference type="InterPro" id="IPR012337">
    <property type="entry name" value="RNaseH-like_sf"/>
</dbReference>
<name>A0ABV8YVI4_9ACTN</name>
<gene>
    <name evidence="3" type="ORF">ACFPH6_32965</name>
</gene>
<dbReference type="SUPFAM" id="SSF53098">
    <property type="entry name" value="Ribonuclease H-like"/>
    <property type="match status" value="1"/>
</dbReference>
<feature type="region of interest" description="Disordered" evidence="1">
    <location>
        <begin position="237"/>
        <end position="257"/>
    </location>
</feature>
<protein>
    <submittedName>
        <fullName evidence="3">Transposase</fullName>
    </submittedName>
</protein>
<accession>A0ABV8YVI4</accession>
<evidence type="ECO:0000313" key="4">
    <source>
        <dbReference type="Proteomes" id="UP001596012"/>
    </source>
</evidence>
<dbReference type="Proteomes" id="UP001596012">
    <property type="component" value="Unassembled WGS sequence"/>
</dbReference>
<dbReference type="InterPro" id="IPR036397">
    <property type="entry name" value="RNaseH_sf"/>
</dbReference>
<dbReference type="Gene3D" id="3.30.420.10">
    <property type="entry name" value="Ribonuclease H-like superfamily/Ribonuclease H"/>
    <property type="match status" value="1"/>
</dbReference>
<dbReference type="PROSITE" id="PS50994">
    <property type="entry name" value="INTEGRASE"/>
    <property type="match status" value="1"/>
</dbReference>
<feature type="domain" description="Integrase catalytic" evidence="2">
    <location>
        <begin position="378"/>
        <end position="500"/>
    </location>
</feature>
<evidence type="ECO:0000256" key="1">
    <source>
        <dbReference type="SAM" id="MobiDB-lite"/>
    </source>
</evidence>
<organism evidence="3 4">
    <name type="scientific">Streptomyces xiangluensis</name>
    <dbReference type="NCBI Taxonomy" id="2665720"/>
    <lineage>
        <taxon>Bacteria</taxon>
        <taxon>Bacillati</taxon>
        <taxon>Actinomycetota</taxon>
        <taxon>Actinomycetes</taxon>
        <taxon>Kitasatosporales</taxon>
        <taxon>Streptomycetaceae</taxon>
        <taxon>Streptomyces</taxon>
    </lineage>
</organism>
<evidence type="ECO:0000313" key="3">
    <source>
        <dbReference type="EMBL" id="MFC4469272.1"/>
    </source>
</evidence>
<dbReference type="EMBL" id="JBHSFG010000059">
    <property type="protein sequence ID" value="MFC4469272.1"/>
    <property type="molecule type" value="Genomic_DNA"/>
</dbReference>
<feature type="region of interest" description="Disordered" evidence="1">
    <location>
        <begin position="53"/>
        <end position="72"/>
    </location>
</feature>
<evidence type="ECO:0000259" key="2">
    <source>
        <dbReference type="PROSITE" id="PS50994"/>
    </source>
</evidence>
<comment type="caution">
    <text evidence="3">The sequence shown here is derived from an EMBL/GenBank/DDBJ whole genome shotgun (WGS) entry which is preliminary data.</text>
</comment>
<reference evidence="4" key="1">
    <citation type="journal article" date="2019" name="Int. J. Syst. Evol. Microbiol.">
        <title>The Global Catalogue of Microorganisms (GCM) 10K type strain sequencing project: providing services to taxonomists for standard genome sequencing and annotation.</title>
        <authorList>
            <consortium name="The Broad Institute Genomics Platform"/>
            <consortium name="The Broad Institute Genome Sequencing Center for Infectious Disease"/>
            <person name="Wu L."/>
            <person name="Ma J."/>
        </authorList>
    </citation>
    <scope>NUCLEOTIDE SEQUENCE [LARGE SCALE GENOMIC DNA]</scope>
    <source>
        <strain evidence="4">DT43</strain>
    </source>
</reference>
<sequence>MRLGDRVLWQGVAHQVVAFHRSDVVLLDEETSTPVEVLFTAMVSTPDFAVLDGDDSPVASTPMPDVDAPPSKAERKEAARWHRHMKELDTGMLPGSSQARPGYEPGATTLAQRYACKSQELAAAGIEISAKTLESMRLKWKRAGENPLVLIERRPREAGHRTDPRVIEIMREVVMDHGRGSGVDIQTIWEQVLDVVQDRFKAELEDPQEAQRLLLKRATFYRRMEDTGLAEYLAAPTKRRAQRASKPPPPYRPSHALRPGEVVQIDTSPLKVRALGDNAEVISAELTSAIDVASRSNCAVMVVPVVTGEGSPGKRIGGRATRAYDLVLLLAQCFAPLAWRPHWDPLALAANSALPYEDLRDADERFARAVAARPVIHPRTVIIDQGSPYLSEHFKYVCDMLDITIEYARKDTPTDKPLKERFFRTLGSRFSQHVVGWTGNGFAHRGLGIDKGPLYPINTLQDLAEQWVALDYQQTPHKGLRSPFTPGLVLSPNEMYAQLMPMTGYRPRPITATEARELLIPAWVKISDKGIEIENRTYQSTDRRMRLLIEQRSGINEHNDRFKARYNPYHPEVAYLFDHLYTQEWIEVEFIYRDLLDDQWTQDLWERGTAAVVDNGGRKDDQLAIVKAVRALRRSLRQGPGKAGKAGKAAPKIPFQGLEVAVETEPVVDPYAGVSIDIEAVTAYPTVPIAGREIDRPPAPDDADAS</sequence>
<keyword evidence="4" id="KW-1185">Reference proteome</keyword>
<dbReference type="InterPro" id="IPR001584">
    <property type="entry name" value="Integrase_cat-core"/>
</dbReference>
<proteinExistence type="predicted"/>